<keyword evidence="14" id="KW-1185">Reference proteome</keyword>
<feature type="region of interest" description="Disordered" evidence="7">
    <location>
        <begin position="1000"/>
        <end position="1019"/>
    </location>
</feature>
<dbReference type="Pfam" id="PF02714">
    <property type="entry name" value="RSN1_7TM"/>
    <property type="match status" value="1"/>
</dbReference>
<feature type="compositionally biased region" description="Basic residues" evidence="7">
    <location>
        <begin position="1086"/>
        <end position="1108"/>
    </location>
</feature>
<feature type="transmembrane region" description="Helical" evidence="8">
    <location>
        <begin position="129"/>
        <end position="148"/>
    </location>
</feature>
<dbReference type="EMBL" id="ML978327">
    <property type="protein sequence ID" value="KAF2023751.1"/>
    <property type="molecule type" value="Genomic_DNA"/>
</dbReference>
<evidence type="ECO:0000256" key="6">
    <source>
        <dbReference type="ARBA" id="ARBA00023136"/>
    </source>
</evidence>
<dbReference type="Pfam" id="PF14703">
    <property type="entry name" value="PHM7_cyt"/>
    <property type="match status" value="2"/>
</dbReference>
<evidence type="ECO:0000256" key="5">
    <source>
        <dbReference type="ARBA" id="ARBA00022989"/>
    </source>
</evidence>
<dbReference type="InterPro" id="IPR022257">
    <property type="entry name" value="PHM7_ext"/>
</dbReference>
<evidence type="ECO:0000259" key="12">
    <source>
        <dbReference type="Pfam" id="PF14703"/>
    </source>
</evidence>
<keyword evidence="4 8" id="KW-0812">Transmembrane</keyword>
<evidence type="ECO:0000259" key="10">
    <source>
        <dbReference type="Pfam" id="PF12621"/>
    </source>
</evidence>
<feature type="compositionally biased region" description="Basic and acidic residues" evidence="7">
    <location>
        <begin position="311"/>
        <end position="340"/>
    </location>
</feature>
<dbReference type="InterPro" id="IPR032880">
    <property type="entry name" value="CSC1/OSCA1-like_N"/>
</dbReference>
<dbReference type="InterPro" id="IPR027815">
    <property type="entry name" value="CSC1/OSCA1-like_cyt"/>
</dbReference>
<evidence type="ECO:0000256" key="4">
    <source>
        <dbReference type="ARBA" id="ARBA00022692"/>
    </source>
</evidence>
<feature type="transmembrane region" description="Helical" evidence="8">
    <location>
        <begin position="762"/>
        <end position="790"/>
    </location>
</feature>
<dbReference type="PANTHER" id="PTHR13018:SF20">
    <property type="entry name" value="SPORULATION-SPECIFIC PROTEIN 75"/>
    <property type="match status" value="1"/>
</dbReference>
<keyword evidence="6 8" id="KW-0472">Membrane</keyword>
<evidence type="ECO:0000259" key="9">
    <source>
        <dbReference type="Pfam" id="PF02714"/>
    </source>
</evidence>
<feature type="region of interest" description="Disordered" evidence="7">
    <location>
        <begin position="1033"/>
        <end position="1110"/>
    </location>
</feature>
<feature type="transmembrane region" description="Helical" evidence="8">
    <location>
        <begin position="810"/>
        <end position="839"/>
    </location>
</feature>
<feature type="transmembrane region" description="Helical" evidence="8">
    <location>
        <begin position="716"/>
        <end position="741"/>
    </location>
</feature>
<dbReference type="GO" id="GO:0005886">
    <property type="term" value="C:plasma membrane"/>
    <property type="evidence" value="ECO:0007669"/>
    <property type="project" value="TreeGrafter"/>
</dbReference>
<dbReference type="InterPro" id="IPR045122">
    <property type="entry name" value="Csc1-like"/>
</dbReference>
<evidence type="ECO:0000256" key="7">
    <source>
        <dbReference type="SAM" id="MobiDB-lite"/>
    </source>
</evidence>
<evidence type="ECO:0000313" key="14">
    <source>
        <dbReference type="Proteomes" id="UP000799777"/>
    </source>
</evidence>
<feature type="domain" description="CSC1/OSCA1-like cytosolic" evidence="12">
    <location>
        <begin position="222"/>
        <end position="290"/>
    </location>
</feature>
<dbReference type="Proteomes" id="UP000799777">
    <property type="component" value="Unassembled WGS sequence"/>
</dbReference>
<feature type="compositionally biased region" description="Low complexity" evidence="7">
    <location>
        <begin position="352"/>
        <end position="362"/>
    </location>
</feature>
<dbReference type="Pfam" id="PF13967">
    <property type="entry name" value="RSN1_TM"/>
    <property type="match status" value="1"/>
</dbReference>
<reference evidence="13" key="1">
    <citation type="journal article" date="2020" name="Stud. Mycol.">
        <title>101 Dothideomycetes genomes: a test case for predicting lifestyles and emergence of pathogens.</title>
        <authorList>
            <person name="Haridas S."/>
            <person name="Albert R."/>
            <person name="Binder M."/>
            <person name="Bloem J."/>
            <person name="Labutti K."/>
            <person name="Salamov A."/>
            <person name="Andreopoulos B."/>
            <person name="Baker S."/>
            <person name="Barry K."/>
            <person name="Bills G."/>
            <person name="Bluhm B."/>
            <person name="Cannon C."/>
            <person name="Castanera R."/>
            <person name="Culley D."/>
            <person name="Daum C."/>
            <person name="Ezra D."/>
            <person name="Gonzalez J."/>
            <person name="Henrissat B."/>
            <person name="Kuo A."/>
            <person name="Liang C."/>
            <person name="Lipzen A."/>
            <person name="Lutzoni F."/>
            <person name="Magnuson J."/>
            <person name="Mondo S."/>
            <person name="Nolan M."/>
            <person name="Ohm R."/>
            <person name="Pangilinan J."/>
            <person name="Park H.-J."/>
            <person name="Ramirez L."/>
            <person name="Alfaro M."/>
            <person name="Sun H."/>
            <person name="Tritt A."/>
            <person name="Yoshinaga Y."/>
            <person name="Zwiers L.-H."/>
            <person name="Turgeon B."/>
            <person name="Goodwin S."/>
            <person name="Spatafora J."/>
            <person name="Crous P."/>
            <person name="Grigoriev I."/>
        </authorList>
    </citation>
    <scope>NUCLEOTIDE SEQUENCE</scope>
    <source>
        <strain evidence="13">CBS 110217</strain>
    </source>
</reference>
<feature type="transmembrane region" description="Helical" evidence="8">
    <location>
        <begin position="667"/>
        <end position="686"/>
    </location>
</feature>
<dbReference type="InterPro" id="IPR003864">
    <property type="entry name" value="CSC1/OSCA1-like_7TM"/>
</dbReference>
<feature type="transmembrane region" description="Helical" evidence="8">
    <location>
        <begin position="30"/>
        <end position="51"/>
    </location>
</feature>
<dbReference type="PANTHER" id="PTHR13018">
    <property type="entry name" value="PROBABLE MEMBRANE PROTEIN DUF221-RELATED"/>
    <property type="match status" value="1"/>
</dbReference>
<feature type="compositionally biased region" description="Basic residues" evidence="7">
    <location>
        <begin position="300"/>
        <end position="310"/>
    </location>
</feature>
<evidence type="ECO:0000256" key="1">
    <source>
        <dbReference type="ARBA" id="ARBA00004141"/>
    </source>
</evidence>
<dbReference type="Pfam" id="PF12621">
    <property type="entry name" value="PHM7_ext"/>
    <property type="match status" value="1"/>
</dbReference>
<organism evidence="13 14">
    <name type="scientific">Setomelanomma holmii</name>
    <dbReference type="NCBI Taxonomy" id="210430"/>
    <lineage>
        <taxon>Eukaryota</taxon>
        <taxon>Fungi</taxon>
        <taxon>Dikarya</taxon>
        <taxon>Ascomycota</taxon>
        <taxon>Pezizomycotina</taxon>
        <taxon>Dothideomycetes</taxon>
        <taxon>Pleosporomycetidae</taxon>
        <taxon>Pleosporales</taxon>
        <taxon>Pleosporineae</taxon>
        <taxon>Phaeosphaeriaceae</taxon>
        <taxon>Setomelanomma</taxon>
    </lineage>
</organism>
<evidence type="ECO:0000256" key="3">
    <source>
        <dbReference type="ARBA" id="ARBA00022448"/>
    </source>
</evidence>
<feature type="compositionally biased region" description="Polar residues" evidence="7">
    <location>
        <begin position="1058"/>
        <end position="1067"/>
    </location>
</feature>
<accession>A0A9P4GZ14</accession>
<feature type="region of interest" description="Disordered" evidence="7">
    <location>
        <begin position="296"/>
        <end position="373"/>
    </location>
</feature>
<protein>
    <submittedName>
        <fullName evidence="13">DUF221-domain-containing protein</fullName>
    </submittedName>
</protein>
<comment type="caution">
    <text evidence="13">The sequence shown here is derived from an EMBL/GenBank/DDBJ whole genome shotgun (WGS) entry which is preliminary data.</text>
</comment>
<keyword evidence="3" id="KW-0813">Transport</keyword>
<comment type="subcellular location">
    <subcellularLocation>
        <location evidence="1">Membrane</location>
        <topology evidence="1">Multi-pass membrane protein</topology>
    </subcellularLocation>
</comment>
<feature type="transmembrane region" description="Helical" evidence="8">
    <location>
        <begin position="177"/>
        <end position="199"/>
    </location>
</feature>
<feature type="domain" description="CSC1/OSCA1-like 7TM region" evidence="9">
    <location>
        <begin position="673"/>
        <end position="941"/>
    </location>
</feature>
<feature type="compositionally biased region" description="Basic and acidic residues" evidence="7">
    <location>
        <begin position="1033"/>
        <end position="1043"/>
    </location>
</feature>
<comment type="similarity">
    <text evidence="2">Belongs to the CSC1 (TC 1.A.17) family.</text>
</comment>
<feature type="domain" description="CSC1/OSCA1-like cytosolic" evidence="12">
    <location>
        <begin position="566"/>
        <end position="658"/>
    </location>
</feature>
<feature type="compositionally biased region" description="Basic and acidic residues" evidence="7">
    <location>
        <begin position="470"/>
        <end position="485"/>
    </location>
</feature>
<evidence type="ECO:0000313" key="13">
    <source>
        <dbReference type="EMBL" id="KAF2023751.1"/>
    </source>
</evidence>
<proteinExistence type="inferred from homology"/>
<name>A0A9P4GZ14_9PLEO</name>
<feature type="transmembrane region" description="Helical" evidence="8">
    <location>
        <begin position="950"/>
        <end position="970"/>
    </location>
</feature>
<dbReference type="OrthoDB" id="1076608at2759"/>
<gene>
    <name evidence="13" type="ORF">EK21DRAFT_80157</name>
</gene>
<feature type="domain" description="CSC1/OSCA1-like N-terminal transmembrane" evidence="11">
    <location>
        <begin position="71"/>
        <end position="196"/>
    </location>
</feature>
<sequence length="1234" mass="138493">MSNTQASPSATSTTGTGSAQLKENQSIENFAASLSAGAVVFGIQMVVFLILSGNWKIHKSKASTEKSTERQGLFHKIYYYKTAFVPKARRIAPPVTAWESFKNVFTISDRELVRIAGVDGYLFLQYLQLLLRIFIPMALVILPILLPINRVGDVPGVSGLDSFAWPNVSIPEKNHRLWAHLILAVLVVIWVCFNFYAALRRFVRLRQTILTMPEHRMRASATTILVQSIPRKWLTQPALDALYDVFPGGIRDIWINRNYDDLQEKVDKRTKLARALESAETNLIIACTKKQMEMEEAKAKKAGQKRTKKEKKQDEASHDARIASETHDEGTDAGNPHEIEQQLQQVLDEPASSSSSSSSRSTSPDRKHGIFPVPFVGQGIHAVGEGFRDVGQGVDRFNKKVFGGVKGAFGRRDHGQPRVDGAYEAPGSSPTDDFARRGTSSDTHTPLAAGEGEKYESDGTATGPNSPKAAEQEKESDPEENEKAPKTTGFHPFKKLIASYLGQGDFASPQPFHKEGETPIMELKESEREKIRYDTTGLYSEDFAEDGPDAMWRQYIKPKDRDTMRIALFNKSWWPSIPLIGKKVDTIYYCRKELARLNAEIADDQAHPERFPLMNSAFIQFNHQVAAHMACQSVSHHIPRQMAPRTVEVNPNYVLWDNLSMKWWERYLRMGGVVAIIIGLIIFWGIPVSFTGALSQISTLTEKLPWLAWIEKLPEWLISFVQGVLPPAFLAILFVLLPIILRFLAGMTGTTTAGERELLVQNFYFAFVFVQLFLVVSLSTGLTTAIQGLIDNPTSAPGVLAQSLPKAANYFFSYMILQALSISSGTLLQIGAVVVIVLFRFLDTTPREKVSRVLTRPGINWGTMIPVYTNFGAIGIIYSVVSPLILIMMLITFSLFWFTYRYQMIYVSYAKAETNGLIFPKAVNQLFTGLYFLQLCLIGLFFLQTDKSCVPHAIIMIVTLAFTVLYQIVLNRAFGPLFTYLPITFEDEAVQRDEEFQRAQAARWENDHAEHQSLTAEDNAKLTAEERELAHLEEQNRLDERKYGSSAQGPGVYELKNLDSNHSTANGLTAAPDRSQRPSNWADRRKSSHNSKSRSRSQSHVGKKHKRKAPIDVIADKLKRGLDDVARPVRDLEAQVLPSANLFDDIDDELADLDPEARQKLIKRSFQHPATRAIQPAVWVPHDDLGVAKDEIQRTSAFTSKVWITSVNARLDARGNVMYRGLPPDRDPFENIEV</sequence>
<evidence type="ECO:0000256" key="8">
    <source>
        <dbReference type="SAM" id="Phobius"/>
    </source>
</evidence>
<feature type="transmembrane region" description="Helical" evidence="8">
    <location>
        <begin position="884"/>
        <end position="902"/>
    </location>
</feature>
<feature type="region of interest" description="Disordered" evidence="7">
    <location>
        <begin position="406"/>
        <end position="489"/>
    </location>
</feature>
<feature type="domain" description="10TM putative phosphate transporter extracellular tail" evidence="10">
    <location>
        <begin position="1155"/>
        <end position="1225"/>
    </location>
</feature>
<evidence type="ECO:0000256" key="2">
    <source>
        <dbReference type="ARBA" id="ARBA00007779"/>
    </source>
</evidence>
<keyword evidence="5 8" id="KW-1133">Transmembrane helix</keyword>
<evidence type="ECO:0000259" key="11">
    <source>
        <dbReference type="Pfam" id="PF13967"/>
    </source>
</evidence>
<dbReference type="AlphaFoldDB" id="A0A9P4GZ14"/>
<dbReference type="GO" id="GO:0005227">
    <property type="term" value="F:calcium-activated cation channel activity"/>
    <property type="evidence" value="ECO:0007669"/>
    <property type="project" value="InterPro"/>
</dbReference>
<feature type="transmembrane region" description="Helical" evidence="8">
    <location>
        <begin position="923"/>
        <end position="944"/>
    </location>
</feature>